<keyword evidence="1" id="KW-0175">Coiled coil</keyword>
<evidence type="ECO:0000313" key="4">
    <source>
        <dbReference type="Proteomes" id="UP000587760"/>
    </source>
</evidence>
<evidence type="ECO:0000256" key="1">
    <source>
        <dbReference type="SAM" id="Coils"/>
    </source>
</evidence>
<dbReference type="PANTHER" id="PTHR40763:SF5">
    <property type="entry name" value="MEMBRANE PROTEIN"/>
    <property type="match status" value="1"/>
</dbReference>
<dbReference type="PANTHER" id="PTHR40763">
    <property type="entry name" value="MEMBRANE PROTEIN-RELATED"/>
    <property type="match status" value="1"/>
</dbReference>
<evidence type="ECO:0000313" key="3">
    <source>
        <dbReference type="EMBL" id="MBB6482112.1"/>
    </source>
</evidence>
<dbReference type="RefSeq" id="WP_184748346.1">
    <property type="nucleotide sequence ID" value="NZ_JACHGJ010000009.1"/>
</dbReference>
<dbReference type="Proteomes" id="UP000587760">
    <property type="component" value="Unassembled WGS sequence"/>
</dbReference>
<name>A0A841RII1_9SPIO</name>
<dbReference type="InterPro" id="IPR012551">
    <property type="entry name" value="DUF1707_SHOCT-like"/>
</dbReference>
<comment type="caution">
    <text evidence="3">The sequence shown here is derived from an EMBL/GenBank/DDBJ whole genome shotgun (WGS) entry which is preliminary data.</text>
</comment>
<dbReference type="Pfam" id="PF08044">
    <property type="entry name" value="DUF1707"/>
    <property type="match status" value="1"/>
</dbReference>
<proteinExistence type="predicted"/>
<organism evidence="3 4">
    <name type="scientific">Spirochaeta isovalerica</name>
    <dbReference type="NCBI Taxonomy" id="150"/>
    <lineage>
        <taxon>Bacteria</taxon>
        <taxon>Pseudomonadati</taxon>
        <taxon>Spirochaetota</taxon>
        <taxon>Spirochaetia</taxon>
        <taxon>Spirochaetales</taxon>
        <taxon>Spirochaetaceae</taxon>
        <taxon>Spirochaeta</taxon>
    </lineage>
</organism>
<accession>A0A841RII1</accession>
<dbReference type="AlphaFoldDB" id="A0A841RII1"/>
<protein>
    <recommendedName>
        <fullName evidence="2">DUF1707 domain-containing protein</fullName>
    </recommendedName>
</protein>
<feature type="coiled-coil region" evidence="1">
    <location>
        <begin position="35"/>
        <end position="62"/>
    </location>
</feature>
<dbReference type="EMBL" id="JACHGJ010000009">
    <property type="protein sequence ID" value="MBB6482112.1"/>
    <property type="molecule type" value="Genomic_DNA"/>
</dbReference>
<reference evidence="3 4" key="1">
    <citation type="submission" date="2020-08" db="EMBL/GenBank/DDBJ databases">
        <title>Genomic Encyclopedia of Type Strains, Phase IV (KMG-IV): sequencing the most valuable type-strain genomes for metagenomic binning, comparative biology and taxonomic classification.</title>
        <authorList>
            <person name="Goeker M."/>
        </authorList>
    </citation>
    <scope>NUCLEOTIDE SEQUENCE [LARGE SCALE GENOMIC DNA]</scope>
    <source>
        <strain evidence="3 4">DSM 2461</strain>
    </source>
</reference>
<keyword evidence="4" id="KW-1185">Reference proteome</keyword>
<feature type="domain" description="DUF1707" evidence="2">
    <location>
        <begin position="8"/>
        <end position="52"/>
    </location>
</feature>
<sequence length="184" mass="20839">MISIEEMRDRTVKRLEYSYAHGEISLEELEKRIELAINTDLKEDLERLVSDLKEEEPEVKDEPSSPDEREETIMGVLSGIKRKGKWKPARRNKIMVFMGGVELDFTEAELEPGTTEYEYFCALGGIELRVPEGVNVDVSGLPLLAGIENKLSGDFHPGNPTIKLHGTLFLGGIEIKPSKRKKRR</sequence>
<evidence type="ECO:0000259" key="2">
    <source>
        <dbReference type="Pfam" id="PF08044"/>
    </source>
</evidence>
<gene>
    <name evidence="3" type="ORF">HNR50_003800</name>
</gene>